<feature type="compositionally biased region" description="Basic and acidic residues" evidence="1">
    <location>
        <begin position="514"/>
        <end position="523"/>
    </location>
</feature>
<organism evidence="2 3">
    <name type="scientific">Paractinoplanes ovalisporus</name>
    <dbReference type="NCBI Taxonomy" id="2810368"/>
    <lineage>
        <taxon>Bacteria</taxon>
        <taxon>Bacillati</taxon>
        <taxon>Actinomycetota</taxon>
        <taxon>Actinomycetes</taxon>
        <taxon>Micromonosporales</taxon>
        <taxon>Micromonosporaceae</taxon>
        <taxon>Paractinoplanes</taxon>
    </lineage>
</organism>
<dbReference type="InterPro" id="IPR027417">
    <property type="entry name" value="P-loop_NTPase"/>
</dbReference>
<reference evidence="2 3" key="1">
    <citation type="submission" date="2021-01" db="EMBL/GenBank/DDBJ databases">
        <title>Actinoplanes sp. nov. LDG1-06 isolated from lichen.</title>
        <authorList>
            <person name="Saeng-In P."/>
            <person name="Phongsopitanun W."/>
            <person name="Kanchanasin P."/>
            <person name="Yuki M."/>
            <person name="Kudo T."/>
            <person name="Ohkuma M."/>
            <person name="Tanasupawat S."/>
        </authorList>
    </citation>
    <scope>NUCLEOTIDE SEQUENCE [LARGE SCALE GENOMIC DNA]</scope>
    <source>
        <strain evidence="2 3">LDG1-06</strain>
    </source>
</reference>
<sequence length="523" mass="56498">MTTCATCTAEDDLAPVPGDDDPGKVYCPPCGRHRTGGVRAELGNLALRLEPGEYDRIRIAAEFKAREELAAAVAAQAAEAGRLAPEFRVADHVLDFGGLLAMPDPEPLIDDVLDLDSTNWIIGQPGSFKSFVALDWACHVATGLPWQGKEVRKGPVLYVAAEGARGLRKRAAAWAKDRGLSPGGLRVLPMAPEVVVRGAYGALWRSPQWAAVIEFAREIGAVLIVLDTQARLSDGLDENDAGQMGAWVKQIDALKVATGAAVLTVHHTTKAGMVERGSGVVRGAADRTWMVRKEMLTAYLTLEKSKDSDDLGTMPLLMKVVDLGSDERGRPVSSLVVGREVLRPAAGGPGISIMEAMRQRERDSLSVERQRWIVQTLLQQDDPGRGSTRADLWRAYCDLSESLPKDSPGRMGRTVFFSVITQLLTPREDPNRPGETYQMVYLAAGGRLTLDDPSGGQSGKDRGMVERMLAADIGQSAASAPSVRELRTSLTSDFNPFRPDSAEPPPDGKVSRTRVRDTLADSR</sequence>
<evidence type="ECO:0000313" key="2">
    <source>
        <dbReference type="EMBL" id="MBM2620169.1"/>
    </source>
</evidence>
<accession>A0ABS2AK03</accession>
<proteinExistence type="predicted"/>
<evidence type="ECO:0000313" key="3">
    <source>
        <dbReference type="Proteomes" id="UP000632138"/>
    </source>
</evidence>
<name>A0ABS2AK03_9ACTN</name>
<dbReference type="Proteomes" id="UP000632138">
    <property type="component" value="Unassembled WGS sequence"/>
</dbReference>
<evidence type="ECO:0000256" key="1">
    <source>
        <dbReference type="SAM" id="MobiDB-lite"/>
    </source>
</evidence>
<comment type="caution">
    <text evidence="2">The sequence shown here is derived from an EMBL/GenBank/DDBJ whole genome shotgun (WGS) entry which is preliminary data.</text>
</comment>
<dbReference type="RefSeq" id="WP_203380149.1">
    <property type="nucleotide sequence ID" value="NZ_JAENHP010000013.1"/>
</dbReference>
<dbReference type="EMBL" id="JAENHP010000013">
    <property type="protein sequence ID" value="MBM2620169.1"/>
    <property type="molecule type" value="Genomic_DNA"/>
</dbReference>
<gene>
    <name evidence="2" type="ORF">JIG36_32110</name>
</gene>
<feature type="region of interest" description="Disordered" evidence="1">
    <location>
        <begin position="490"/>
        <end position="523"/>
    </location>
</feature>
<dbReference type="Gene3D" id="3.40.50.300">
    <property type="entry name" value="P-loop containing nucleotide triphosphate hydrolases"/>
    <property type="match status" value="1"/>
</dbReference>
<keyword evidence="3" id="KW-1185">Reference proteome</keyword>
<protein>
    <submittedName>
        <fullName evidence="2">AAA family ATPase</fullName>
    </submittedName>
</protein>
<dbReference type="SUPFAM" id="SSF52540">
    <property type="entry name" value="P-loop containing nucleoside triphosphate hydrolases"/>
    <property type="match status" value="1"/>
</dbReference>
<dbReference type="Pfam" id="PF13481">
    <property type="entry name" value="AAA_25"/>
    <property type="match status" value="1"/>
</dbReference>